<protein>
    <submittedName>
        <fullName evidence="1">Uncharacterized protein</fullName>
    </submittedName>
</protein>
<sequence>MRSDRCKSEPRIDALHWKGFASVSWAGQVKASSGFTQMLNLIGSYHFPAKQVSPRAAASDLVRTQHVMTTVVDSIRVWLDYANKSFVVDLQFAASAGGIYELLMETHRVFLRD</sequence>
<reference evidence="1 2" key="1">
    <citation type="submission" date="2020-04" db="EMBL/GenBank/DDBJ databases">
        <authorList>
            <person name="De Canck E."/>
        </authorList>
    </citation>
    <scope>NUCLEOTIDE SEQUENCE [LARGE SCALE GENOMIC DNA]</scope>
    <source>
        <strain evidence="1 2">LMG 9964</strain>
    </source>
</reference>
<accession>A0A6J5KGP1</accession>
<organism evidence="1 2">
    <name type="scientific">Paraburkholderia phenoliruptrix</name>
    <dbReference type="NCBI Taxonomy" id="252970"/>
    <lineage>
        <taxon>Bacteria</taxon>
        <taxon>Pseudomonadati</taxon>
        <taxon>Pseudomonadota</taxon>
        <taxon>Betaproteobacteria</taxon>
        <taxon>Burkholderiales</taxon>
        <taxon>Burkholderiaceae</taxon>
        <taxon>Paraburkholderia</taxon>
    </lineage>
</organism>
<name>A0A6J5KGP1_9BURK</name>
<dbReference type="Proteomes" id="UP000494102">
    <property type="component" value="Unassembled WGS sequence"/>
</dbReference>
<evidence type="ECO:0000313" key="1">
    <source>
        <dbReference type="EMBL" id="CAB4052767.1"/>
    </source>
</evidence>
<gene>
    <name evidence="1" type="ORF">LMG9964_06457</name>
</gene>
<dbReference type="AlphaFoldDB" id="A0A6J5KGP1"/>
<evidence type="ECO:0000313" key="2">
    <source>
        <dbReference type="Proteomes" id="UP000494102"/>
    </source>
</evidence>
<proteinExistence type="predicted"/>
<dbReference type="EMBL" id="CADILN010000018">
    <property type="protein sequence ID" value="CAB4052767.1"/>
    <property type="molecule type" value="Genomic_DNA"/>
</dbReference>